<keyword evidence="7" id="KW-0472">Membrane</keyword>
<evidence type="ECO:0000256" key="5">
    <source>
        <dbReference type="ARBA" id="ARBA00022989"/>
    </source>
</evidence>
<dbReference type="EMBL" id="JBBWWR010000007">
    <property type="protein sequence ID" value="KAK8963358.1"/>
    <property type="molecule type" value="Genomic_DNA"/>
</dbReference>
<protein>
    <submittedName>
        <fullName evidence="9">Photosystem II CP47 chlorophyll apoprotein</fullName>
    </submittedName>
</protein>
<dbReference type="InterPro" id="IPR000932">
    <property type="entry name" value="PS_antenna-like"/>
</dbReference>
<gene>
    <name evidence="9" type="primary">psbB</name>
    <name evidence="9" type="ORF">KSP40_PGU018118</name>
</gene>
<evidence type="ECO:0000256" key="8">
    <source>
        <dbReference type="ARBA" id="ARBA00023276"/>
    </source>
</evidence>
<keyword evidence="8" id="KW-0604">Photosystem II</keyword>
<keyword evidence="6" id="KW-0157">Chromophore</keyword>
<comment type="caution">
    <text evidence="9">The sequence shown here is derived from an EMBL/GenBank/DDBJ whole genome shotgun (WGS) entry which is preliminary data.</text>
</comment>
<evidence type="ECO:0000256" key="2">
    <source>
        <dbReference type="ARBA" id="ARBA00022494"/>
    </source>
</evidence>
<keyword evidence="5" id="KW-1133">Transmembrane helix</keyword>
<reference evidence="9 10" key="1">
    <citation type="journal article" date="2022" name="Nat. Plants">
        <title>Genomes of leafy and leafless Platanthera orchids illuminate the evolution of mycoheterotrophy.</title>
        <authorList>
            <person name="Li M.H."/>
            <person name="Liu K.W."/>
            <person name="Li Z."/>
            <person name="Lu H.C."/>
            <person name="Ye Q.L."/>
            <person name="Zhang D."/>
            <person name="Wang J.Y."/>
            <person name="Li Y.F."/>
            <person name="Zhong Z.M."/>
            <person name="Liu X."/>
            <person name="Yu X."/>
            <person name="Liu D.K."/>
            <person name="Tu X.D."/>
            <person name="Liu B."/>
            <person name="Hao Y."/>
            <person name="Liao X.Y."/>
            <person name="Jiang Y.T."/>
            <person name="Sun W.H."/>
            <person name="Chen J."/>
            <person name="Chen Y.Q."/>
            <person name="Ai Y."/>
            <person name="Zhai J.W."/>
            <person name="Wu S.S."/>
            <person name="Zhou Z."/>
            <person name="Hsiao Y.Y."/>
            <person name="Wu W.L."/>
            <person name="Chen Y.Y."/>
            <person name="Lin Y.F."/>
            <person name="Hsu J.L."/>
            <person name="Li C.Y."/>
            <person name="Wang Z.W."/>
            <person name="Zhao X."/>
            <person name="Zhong W.Y."/>
            <person name="Ma X.K."/>
            <person name="Ma L."/>
            <person name="Huang J."/>
            <person name="Chen G.Z."/>
            <person name="Huang M.Z."/>
            <person name="Huang L."/>
            <person name="Peng D.H."/>
            <person name="Luo Y.B."/>
            <person name="Zou S.Q."/>
            <person name="Chen S.P."/>
            <person name="Lan S."/>
            <person name="Tsai W.C."/>
            <person name="Van de Peer Y."/>
            <person name="Liu Z.J."/>
        </authorList>
    </citation>
    <scope>NUCLEOTIDE SEQUENCE [LARGE SCALE GENOMIC DNA]</scope>
    <source>
        <strain evidence="9">Lor288</strain>
    </source>
</reference>
<evidence type="ECO:0000256" key="1">
    <source>
        <dbReference type="ARBA" id="ARBA00004141"/>
    </source>
</evidence>
<name>A0ABR2MGS5_9ASPA</name>
<evidence type="ECO:0000256" key="4">
    <source>
        <dbReference type="ARBA" id="ARBA00022692"/>
    </source>
</evidence>
<evidence type="ECO:0000256" key="6">
    <source>
        <dbReference type="ARBA" id="ARBA00022991"/>
    </source>
</evidence>
<dbReference type="Pfam" id="PF00421">
    <property type="entry name" value="PSII"/>
    <property type="match status" value="1"/>
</dbReference>
<evidence type="ECO:0000256" key="7">
    <source>
        <dbReference type="ARBA" id="ARBA00023136"/>
    </source>
</evidence>
<keyword evidence="2" id="KW-0148">Chlorophyll</keyword>
<organism evidence="9 10">
    <name type="scientific">Platanthera guangdongensis</name>
    <dbReference type="NCBI Taxonomy" id="2320717"/>
    <lineage>
        <taxon>Eukaryota</taxon>
        <taxon>Viridiplantae</taxon>
        <taxon>Streptophyta</taxon>
        <taxon>Embryophyta</taxon>
        <taxon>Tracheophyta</taxon>
        <taxon>Spermatophyta</taxon>
        <taxon>Magnoliopsida</taxon>
        <taxon>Liliopsida</taxon>
        <taxon>Asparagales</taxon>
        <taxon>Orchidaceae</taxon>
        <taxon>Orchidoideae</taxon>
        <taxon>Orchideae</taxon>
        <taxon>Orchidinae</taxon>
        <taxon>Platanthera</taxon>
    </lineage>
</organism>
<evidence type="ECO:0000256" key="3">
    <source>
        <dbReference type="ARBA" id="ARBA00022531"/>
    </source>
</evidence>
<dbReference type="Proteomes" id="UP001412067">
    <property type="component" value="Unassembled WGS sequence"/>
</dbReference>
<dbReference type="SUPFAM" id="SSF161077">
    <property type="entry name" value="Photosystem II antenna protein-like"/>
    <property type="match status" value="1"/>
</dbReference>
<comment type="subcellular location">
    <subcellularLocation>
        <location evidence="1">Membrane</location>
        <topology evidence="1">Multi-pass membrane protein</topology>
    </subcellularLocation>
</comment>
<keyword evidence="10" id="KW-1185">Reference proteome</keyword>
<keyword evidence="3" id="KW-0602">Photosynthesis</keyword>
<keyword evidence="4" id="KW-0812">Transmembrane</keyword>
<proteinExistence type="predicted"/>
<dbReference type="InterPro" id="IPR036001">
    <property type="entry name" value="PS_II_antenna-like_sf"/>
</dbReference>
<evidence type="ECO:0000313" key="10">
    <source>
        <dbReference type="Proteomes" id="UP001412067"/>
    </source>
</evidence>
<evidence type="ECO:0000313" key="9">
    <source>
        <dbReference type="EMBL" id="KAK8963358.1"/>
    </source>
</evidence>
<accession>A0ABR2MGS5</accession>
<sequence length="147" mass="16678">MSIYFSERGIYMGLPWYRVYTVVLNDLGRFLSVHIMHTALVSGWAGSTALYELAVFDPSDPVLDPMWRKEYTLFFIPIPIRMNTVIRISNRHGYNIYRITSIVKISCTDSSIPAIVEYSCSTFSDVAHVIHVPPSKALRMAIPMVSA</sequence>